<dbReference type="Pfam" id="PF08205">
    <property type="entry name" value="C2-set_2"/>
    <property type="match status" value="1"/>
</dbReference>
<dbReference type="EMBL" id="CADCXU010032144">
    <property type="protein sequence ID" value="CAB0017974.1"/>
    <property type="molecule type" value="Genomic_DNA"/>
</dbReference>
<dbReference type="Proteomes" id="UP000479000">
    <property type="component" value="Unassembled WGS sequence"/>
</dbReference>
<dbReference type="PANTHER" id="PTHR23278:SF19">
    <property type="entry name" value="OBSCURIN"/>
    <property type="match status" value="1"/>
</dbReference>
<keyword evidence="5" id="KW-1185">Reference proteome</keyword>
<dbReference type="Gene3D" id="2.60.40.10">
    <property type="entry name" value="Immunoglobulins"/>
    <property type="match status" value="1"/>
</dbReference>
<dbReference type="InterPro" id="IPR007110">
    <property type="entry name" value="Ig-like_dom"/>
</dbReference>
<evidence type="ECO:0000259" key="2">
    <source>
        <dbReference type="PROSITE" id="PS50835"/>
    </source>
</evidence>
<reference evidence="4 5" key="1">
    <citation type="submission" date="2020-02" db="EMBL/GenBank/DDBJ databases">
        <authorList>
            <person name="Ferguson B K."/>
        </authorList>
    </citation>
    <scope>NUCLEOTIDE SEQUENCE [LARGE SCALE GENOMIC DNA]</scope>
</reference>
<dbReference type="EMBL" id="CADCXU010035294">
    <property type="protein sequence ID" value="CAB0020398.1"/>
    <property type="molecule type" value="Genomic_DNA"/>
</dbReference>
<protein>
    <recommendedName>
        <fullName evidence="2">Ig-like domain-containing protein</fullName>
    </recommendedName>
</protein>
<organism evidence="4 5">
    <name type="scientific">Nesidiocoris tenuis</name>
    <dbReference type="NCBI Taxonomy" id="355587"/>
    <lineage>
        <taxon>Eukaryota</taxon>
        <taxon>Metazoa</taxon>
        <taxon>Ecdysozoa</taxon>
        <taxon>Arthropoda</taxon>
        <taxon>Hexapoda</taxon>
        <taxon>Insecta</taxon>
        <taxon>Pterygota</taxon>
        <taxon>Neoptera</taxon>
        <taxon>Paraneoptera</taxon>
        <taxon>Hemiptera</taxon>
        <taxon>Heteroptera</taxon>
        <taxon>Panheteroptera</taxon>
        <taxon>Cimicomorpha</taxon>
        <taxon>Miridae</taxon>
        <taxon>Dicyphina</taxon>
        <taxon>Nesidiocoris</taxon>
    </lineage>
</organism>
<evidence type="ECO:0000313" key="4">
    <source>
        <dbReference type="EMBL" id="CAB0020398.1"/>
    </source>
</evidence>
<dbReference type="PROSITE" id="PS50835">
    <property type="entry name" value="IG_LIKE"/>
    <property type="match status" value="1"/>
</dbReference>
<sequence>MHSCPKCFLAVKPLSVSILSTQSPLSAFKEYELICESYGSRPAAQVTWWKDNVELKNAIQKITIAG</sequence>
<accession>A0A6H5HTV4</accession>
<evidence type="ECO:0000256" key="1">
    <source>
        <dbReference type="ARBA" id="ARBA00023157"/>
    </source>
</evidence>
<dbReference type="PANTHER" id="PTHR23278">
    <property type="entry name" value="SIDESTEP PROTEIN"/>
    <property type="match status" value="1"/>
</dbReference>
<evidence type="ECO:0000313" key="5">
    <source>
        <dbReference type="Proteomes" id="UP000479000"/>
    </source>
</evidence>
<dbReference type="SUPFAM" id="SSF48726">
    <property type="entry name" value="Immunoglobulin"/>
    <property type="match status" value="1"/>
</dbReference>
<name>A0A6H5HTV4_9HEMI</name>
<keyword evidence="1" id="KW-1015">Disulfide bond</keyword>
<feature type="domain" description="Ig-like" evidence="2">
    <location>
        <begin position="13"/>
        <end position="66"/>
    </location>
</feature>
<dbReference type="InterPro" id="IPR013162">
    <property type="entry name" value="CD80_C2-set"/>
</dbReference>
<gene>
    <name evidence="3" type="ORF">NTEN_LOCUS21883</name>
    <name evidence="4" type="ORF">NTEN_LOCUS23985</name>
</gene>
<dbReference type="InterPro" id="IPR036179">
    <property type="entry name" value="Ig-like_dom_sf"/>
</dbReference>
<dbReference type="OrthoDB" id="6624148at2759"/>
<dbReference type="InterPro" id="IPR013783">
    <property type="entry name" value="Ig-like_fold"/>
</dbReference>
<proteinExistence type="predicted"/>
<evidence type="ECO:0000313" key="3">
    <source>
        <dbReference type="EMBL" id="CAB0017974.1"/>
    </source>
</evidence>
<dbReference type="AlphaFoldDB" id="A0A6H5HTV4"/>